<dbReference type="EMBL" id="LAZR01007379">
    <property type="protein sequence ID" value="KKM85635.1"/>
    <property type="molecule type" value="Genomic_DNA"/>
</dbReference>
<sequence length="162" mass="16743">MAGRVLNVARFPGGGIPDIQSMQYVASESIVKGSVLIYETTGQVKLGTTLLTTGIVGIALEPIASKPGFEPSHDSLTTVYTGRVAEVSIAMANSSTVFSGGYVTGEVPAIDHIGETHPLALSSGVWQVGLASDSNQSVVVVDVDVLEGIVFFKFMAAALDTA</sequence>
<organism evidence="1">
    <name type="scientific">marine sediment metagenome</name>
    <dbReference type="NCBI Taxonomy" id="412755"/>
    <lineage>
        <taxon>unclassified sequences</taxon>
        <taxon>metagenomes</taxon>
        <taxon>ecological metagenomes</taxon>
    </lineage>
</organism>
<accession>A0A0F9NA44</accession>
<protein>
    <submittedName>
        <fullName evidence="1">Uncharacterized protein</fullName>
    </submittedName>
</protein>
<proteinExistence type="predicted"/>
<gene>
    <name evidence="1" type="ORF">LCGC14_1287020</name>
</gene>
<reference evidence="1" key="1">
    <citation type="journal article" date="2015" name="Nature">
        <title>Complex archaea that bridge the gap between prokaryotes and eukaryotes.</title>
        <authorList>
            <person name="Spang A."/>
            <person name="Saw J.H."/>
            <person name="Jorgensen S.L."/>
            <person name="Zaremba-Niedzwiedzka K."/>
            <person name="Martijn J."/>
            <person name="Lind A.E."/>
            <person name="van Eijk R."/>
            <person name="Schleper C."/>
            <person name="Guy L."/>
            <person name="Ettema T.J."/>
        </authorList>
    </citation>
    <scope>NUCLEOTIDE SEQUENCE</scope>
</reference>
<name>A0A0F9NA44_9ZZZZ</name>
<dbReference type="AlphaFoldDB" id="A0A0F9NA44"/>
<comment type="caution">
    <text evidence="1">The sequence shown here is derived from an EMBL/GenBank/DDBJ whole genome shotgun (WGS) entry which is preliminary data.</text>
</comment>
<evidence type="ECO:0000313" key="1">
    <source>
        <dbReference type="EMBL" id="KKM85635.1"/>
    </source>
</evidence>